<sequence>MSSRQAPAASVHSSGDAAYWPVPIVRAIPALAVGLAITFIADHSASIGLVYFAVFAIASGLVMALFGARRVQDRTTRRIMTGQGIIGIVLGAVALLLLVVATSAAALLAMLAAYAALTGALELYAAQRNRGTAVARDWLTVGAATMLLAIVFVLIPPDSLLAVGLLGAYCVLLGVYLIIAGLSLKWAVTAADTTNSSGQPEPTTGVSP</sequence>
<feature type="transmembrane region" description="Helical" evidence="1">
    <location>
        <begin position="80"/>
        <end position="100"/>
    </location>
</feature>
<accession>A0A2U1T1W9</accession>
<dbReference type="AlphaFoldDB" id="A0A2U1T1W9"/>
<dbReference type="RefSeq" id="WP_108997733.1">
    <property type="nucleotide sequence ID" value="NZ_QEEX01000001.1"/>
</dbReference>
<reference evidence="3" key="1">
    <citation type="submission" date="2018-04" db="EMBL/GenBank/DDBJ databases">
        <authorList>
            <person name="Liu S."/>
            <person name="Wang Z."/>
            <person name="Li J."/>
        </authorList>
    </citation>
    <scope>NUCLEOTIDE SEQUENCE [LARGE SCALE GENOMIC DNA]</scope>
    <source>
        <strain evidence="3">S1194</strain>
    </source>
</reference>
<evidence type="ECO:0008006" key="4">
    <source>
        <dbReference type="Google" id="ProtNLM"/>
    </source>
</evidence>
<feature type="transmembrane region" description="Helical" evidence="1">
    <location>
        <begin position="106"/>
        <end position="126"/>
    </location>
</feature>
<feature type="transmembrane region" description="Helical" evidence="1">
    <location>
        <begin position="161"/>
        <end position="179"/>
    </location>
</feature>
<feature type="transmembrane region" description="Helical" evidence="1">
    <location>
        <begin position="138"/>
        <end position="155"/>
    </location>
</feature>
<protein>
    <recommendedName>
        <fullName evidence="4">DUF308 domain-containing protein</fullName>
    </recommendedName>
</protein>
<dbReference type="Proteomes" id="UP000244978">
    <property type="component" value="Unassembled WGS sequence"/>
</dbReference>
<comment type="caution">
    <text evidence="2">The sequence shown here is derived from an EMBL/GenBank/DDBJ whole genome shotgun (WGS) entry which is preliminary data.</text>
</comment>
<dbReference type="EMBL" id="QEEX01000001">
    <property type="protein sequence ID" value="PWB97865.1"/>
    <property type="molecule type" value="Genomic_DNA"/>
</dbReference>
<evidence type="ECO:0000313" key="3">
    <source>
        <dbReference type="Proteomes" id="UP000244978"/>
    </source>
</evidence>
<name>A0A2U1T1W9_9MICO</name>
<proteinExistence type="predicted"/>
<evidence type="ECO:0000313" key="2">
    <source>
        <dbReference type="EMBL" id="PWB97865.1"/>
    </source>
</evidence>
<keyword evidence="3" id="KW-1185">Reference proteome</keyword>
<feature type="transmembrane region" description="Helical" evidence="1">
    <location>
        <begin position="47"/>
        <end position="68"/>
    </location>
</feature>
<organism evidence="2 3">
    <name type="scientific">Homoserinimonas hongtaonis</name>
    <dbReference type="NCBI Taxonomy" id="2079791"/>
    <lineage>
        <taxon>Bacteria</taxon>
        <taxon>Bacillati</taxon>
        <taxon>Actinomycetota</taxon>
        <taxon>Actinomycetes</taxon>
        <taxon>Micrococcales</taxon>
        <taxon>Microbacteriaceae</taxon>
        <taxon>Homoserinimonas</taxon>
    </lineage>
</organism>
<feature type="transmembrane region" description="Helical" evidence="1">
    <location>
        <begin position="20"/>
        <end position="41"/>
    </location>
</feature>
<keyword evidence="1" id="KW-1133">Transmembrane helix</keyword>
<evidence type="ECO:0000256" key="1">
    <source>
        <dbReference type="SAM" id="Phobius"/>
    </source>
</evidence>
<gene>
    <name evidence="2" type="ORF">DF220_08490</name>
</gene>
<keyword evidence="1" id="KW-0472">Membrane</keyword>
<keyword evidence="1" id="KW-0812">Transmembrane</keyword>